<dbReference type="FunFam" id="3.40.50.1000:FF:000029">
    <property type="entry name" value="3-deoxy-D-manno-octulosonate 8-phosphate phosphatase KdsC"/>
    <property type="match status" value="1"/>
</dbReference>
<dbReference type="Gene3D" id="3.40.50.1000">
    <property type="entry name" value="HAD superfamily/HAD-like"/>
    <property type="match status" value="1"/>
</dbReference>
<gene>
    <name evidence="8" type="ORF">AXX12_08095</name>
</gene>
<dbReference type="Proteomes" id="UP000076268">
    <property type="component" value="Unassembled WGS sequence"/>
</dbReference>
<dbReference type="GO" id="GO:0016788">
    <property type="term" value="F:hydrolase activity, acting on ester bonds"/>
    <property type="evidence" value="ECO:0007669"/>
    <property type="project" value="InterPro"/>
</dbReference>
<keyword evidence="5" id="KW-0378">Hydrolase</keyword>
<comment type="subunit">
    <text evidence="3">Homotetramer.</text>
</comment>
<evidence type="ECO:0000256" key="2">
    <source>
        <dbReference type="ARBA" id="ARBA00005893"/>
    </source>
</evidence>
<dbReference type="GO" id="GO:0046872">
    <property type="term" value="F:metal ion binding"/>
    <property type="evidence" value="ECO:0007669"/>
    <property type="project" value="UniProtKB-KW"/>
</dbReference>
<dbReference type="NCBIfam" id="TIGR01662">
    <property type="entry name" value="HAD-SF-IIIA"/>
    <property type="match status" value="1"/>
</dbReference>
<evidence type="ECO:0000313" key="8">
    <source>
        <dbReference type="EMBL" id="KYZ76385.1"/>
    </source>
</evidence>
<evidence type="ECO:0000256" key="5">
    <source>
        <dbReference type="ARBA" id="ARBA00022801"/>
    </source>
</evidence>
<proteinExistence type="inferred from homology"/>
<dbReference type="NCBIfam" id="TIGR01670">
    <property type="entry name" value="KdsC-phosphatas"/>
    <property type="match status" value="1"/>
</dbReference>
<dbReference type="Pfam" id="PF08282">
    <property type="entry name" value="Hydrolase_3"/>
    <property type="match status" value="1"/>
</dbReference>
<dbReference type="InterPro" id="IPR036412">
    <property type="entry name" value="HAD-like_sf"/>
</dbReference>
<feature type="binding site" evidence="7">
    <location>
        <position position="16"/>
    </location>
    <ligand>
        <name>Mg(2+)</name>
        <dbReference type="ChEBI" id="CHEBI:18420"/>
    </ligand>
</feature>
<dbReference type="RefSeq" id="WP_066241758.1">
    <property type="nucleotide sequence ID" value="NZ_LSGP01000017.1"/>
</dbReference>
<feature type="binding site" evidence="7">
    <location>
        <position position="109"/>
    </location>
    <ligand>
        <name>Mg(2+)</name>
        <dbReference type="ChEBI" id="CHEBI:18420"/>
    </ligand>
</feature>
<evidence type="ECO:0000256" key="6">
    <source>
        <dbReference type="ARBA" id="ARBA00022842"/>
    </source>
</evidence>
<dbReference type="SUPFAM" id="SSF56784">
    <property type="entry name" value="HAD-like"/>
    <property type="match status" value="1"/>
</dbReference>
<dbReference type="OrthoDB" id="9805604at2"/>
<keyword evidence="4 7" id="KW-0479">Metal-binding</keyword>
<organism evidence="8 9">
    <name type="scientific">Anaerosporomusa subterranea</name>
    <dbReference type="NCBI Taxonomy" id="1794912"/>
    <lineage>
        <taxon>Bacteria</taxon>
        <taxon>Bacillati</taxon>
        <taxon>Bacillota</taxon>
        <taxon>Negativicutes</taxon>
        <taxon>Acetonemataceae</taxon>
        <taxon>Anaerosporomusa</taxon>
    </lineage>
</organism>
<keyword evidence="9" id="KW-1185">Reference proteome</keyword>
<protein>
    <submittedName>
        <fullName evidence="8">3-deoxy-D-manno-octulosonate 8-phosphate phosphatase</fullName>
    </submittedName>
</protein>
<accession>A0A154BRA0</accession>
<dbReference type="AlphaFoldDB" id="A0A154BRA0"/>
<dbReference type="InterPro" id="IPR050793">
    <property type="entry name" value="CMP-NeuNAc_synthase"/>
</dbReference>
<evidence type="ECO:0000256" key="7">
    <source>
        <dbReference type="PIRSR" id="PIRSR006118-2"/>
    </source>
</evidence>
<keyword evidence="6 7" id="KW-0460">Magnesium</keyword>
<evidence type="ECO:0000256" key="4">
    <source>
        <dbReference type="ARBA" id="ARBA00022723"/>
    </source>
</evidence>
<dbReference type="SFLD" id="SFLDG01138">
    <property type="entry name" value="C1.6.2:_Deoxy-d-mannose-octulo"/>
    <property type="match status" value="1"/>
</dbReference>
<evidence type="ECO:0000256" key="1">
    <source>
        <dbReference type="ARBA" id="ARBA00001946"/>
    </source>
</evidence>
<dbReference type="PIRSF" id="PIRSF006118">
    <property type="entry name" value="KDO8-P_Ptase"/>
    <property type="match status" value="1"/>
</dbReference>
<dbReference type="PANTHER" id="PTHR21485:SF3">
    <property type="entry name" value="N-ACYLNEURAMINATE CYTIDYLYLTRANSFERASE"/>
    <property type="match status" value="1"/>
</dbReference>
<dbReference type="CDD" id="cd01630">
    <property type="entry name" value="HAD_KDO-like"/>
    <property type="match status" value="1"/>
</dbReference>
<dbReference type="SFLD" id="SFLDG01136">
    <property type="entry name" value="C1.6:_Phosphoserine_Phosphatas"/>
    <property type="match status" value="1"/>
</dbReference>
<dbReference type="InterPro" id="IPR010023">
    <property type="entry name" value="KdsC_fam"/>
</dbReference>
<dbReference type="InterPro" id="IPR023214">
    <property type="entry name" value="HAD_sf"/>
</dbReference>
<evidence type="ECO:0000313" key="9">
    <source>
        <dbReference type="Proteomes" id="UP000076268"/>
    </source>
</evidence>
<comment type="cofactor">
    <cofactor evidence="1 7">
        <name>Mg(2+)</name>
        <dbReference type="ChEBI" id="CHEBI:18420"/>
    </cofactor>
</comment>
<dbReference type="InterPro" id="IPR006549">
    <property type="entry name" value="HAD-SF_hydro_IIIA"/>
</dbReference>
<comment type="caution">
    <text evidence="8">The sequence shown here is derived from an EMBL/GenBank/DDBJ whole genome shotgun (WGS) entry which is preliminary data.</text>
</comment>
<name>A0A154BRA0_ANASB</name>
<evidence type="ECO:0000256" key="3">
    <source>
        <dbReference type="ARBA" id="ARBA00011881"/>
    </source>
</evidence>
<dbReference type="PANTHER" id="PTHR21485">
    <property type="entry name" value="HAD SUPERFAMILY MEMBERS CMAS AND KDSC"/>
    <property type="match status" value="1"/>
</dbReference>
<dbReference type="SFLD" id="SFLDS00003">
    <property type="entry name" value="Haloacid_Dehalogenase"/>
    <property type="match status" value="1"/>
</dbReference>
<comment type="similarity">
    <text evidence="2">Belongs to the KdsC family.</text>
</comment>
<dbReference type="EMBL" id="LSGP01000017">
    <property type="protein sequence ID" value="KYZ76385.1"/>
    <property type="molecule type" value="Genomic_DNA"/>
</dbReference>
<dbReference type="GO" id="GO:0008781">
    <property type="term" value="F:N-acylneuraminate cytidylyltransferase activity"/>
    <property type="evidence" value="ECO:0007669"/>
    <property type="project" value="TreeGrafter"/>
</dbReference>
<dbReference type="STRING" id="1794912.AXX12_08095"/>
<reference evidence="8 9" key="1">
    <citation type="submission" date="2016-02" db="EMBL/GenBank/DDBJ databases">
        <title>Anaerosporomusa subterraneum gen. nov., sp. nov., a spore-forming obligate anaerobe isolated from saprolite.</title>
        <authorList>
            <person name="Choi J.K."/>
            <person name="Shah M."/>
            <person name="Yee N."/>
        </authorList>
    </citation>
    <scope>NUCLEOTIDE SEQUENCE [LARGE SCALE GENOMIC DNA]</scope>
    <source>
        <strain evidence="8 9">RU4</strain>
    </source>
</reference>
<feature type="binding site" evidence="7">
    <location>
        <position position="18"/>
    </location>
    <ligand>
        <name>substrate</name>
    </ligand>
</feature>
<sequence>MDRVDRARQIRLLVLDVDGVLTNNQLIFGNDGEILKVFHSQDGLGIAAAHKAGLKTAIITGRNSEMVRRRGEELKIGDLYQGSMDKVSALNELLSKHRLTLDNIAYVGDDLNDLPVLSRAGLACAVANAVPEVKAAAHYIASHEGGRGAVREIIEYILKAQDKWDWVVEQYMAVGPIETQQ</sequence>